<name>A0ABT4LZC8_9BURK</name>
<keyword evidence="8 13" id="KW-0067">ATP-binding</keyword>
<keyword evidence="9 13" id="KW-0460">Magnesium</keyword>
<sequence length="342" mass="38298">MNTSFPAPPTTVPDQNQPPAARTTPADPAASPRRSVSENKLVKRLLRETGKAIGDYGMIEAGDRVMVCLSGGKDSYGLLDILLTLRQRAPIDFEIVAVNLDQKQPGFPEHVLPDYLSARGIPFHIESQDTYSVVKRLIPEGKTTCSLCSRLRRGILYRVARELGATKIALGHHRNDILATFFLNLFYGGRMKAMPPKLVSDNGEHVIIRPLAYVREKDLIAYAKLREFPIIPCNLCGSQENLKRKEVGRMLEEWDRHFTNRTWNVFRALSHVVPSHLMDRSLMDFTGLRPTGHADADGDRAFDEEDFPLPAFSEDEDDEAPDTDGSMERIIARPRVRGPAAP</sequence>
<keyword evidence="4 13" id="KW-0808">Transferase</keyword>
<keyword evidence="17" id="KW-1185">Reference proteome</keyword>
<dbReference type="EMBL" id="JAPWHE010000001">
    <property type="protein sequence ID" value="MCZ4328378.1"/>
    <property type="molecule type" value="Genomic_DNA"/>
</dbReference>
<dbReference type="PANTHER" id="PTHR43686">
    <property type="entry name" value="SULFURTRANSFERASE-RELATED"/>
    <property type="match status" value="1"/>
</dbReference>
<dbReference type="GO" id="GO:0016740">
    <property type="term" value="F:transferase activity"/>
    <property type="evidence" value="ECO:0007669"/>
    <property type="project" value="UniProtKB-KW"/>
</dbReference>
<feature type="binding site" evidence="13">
    <location>
        <position position="236"/>
    </location>
    <ligand>
        <name>[4Fe-4S] cluster</name>
        <dbReference type="ChEBI" id="CHEBI:49883"/>
    </ligand>
</feature>
<dbReference type="InterPro" id="IPR011063">
    <property type="entry name" value="TilS/TtcA_N"/>
</dbReference>
<comment type="caution">
    <text evidence="16">The sequence shown here is derived from an EMBL/GenBank/DDBJ whole genome shotgun (WGS) entry which is preliminary data.</text>
</comment>
<evidence type="ECO:0000256" key="10">
    <source>
        <dbReference type="ARBA" id="ARBA00022884"/>
    </source>
</evidence>
<dbReference type="PANTHER" id="PTHR43686:SF1">
    <property type="entry name" value="AMINOTRAN_5 DOMAIN-CONTAINING PROTEIN"/>
    <property type="match status" value="1"/>
</dbReference>
<dbReference type="Gene3D" id="3.40.50.620">
    <property type="entry name" value="HUPs"/>
    <property type="match status" value="1"/>
</dbReference>
<feature type="binding site" evidence="13">
    <location>
        <position position="148"/>
    </location>
    <ligand>
        <name>[4Fe-4S] cluster</name>
        <dbReference type="ChEBI" id="CHEBI:49883"/>
    </ligand>
</feature>
<evidence type="ECO:0000256" key="1">
    <source>
        <dbReference type="ARBA" id="ARBA00022485"/>
    </source>
</evidence>
<feature type="compositionally biased region" description="Acidic residues" evidence="14">
    <location>
        <begin position="302"/>
        <end position="322"/>
    </location>
</feature>
<comment type="pathway">
    <text evidence="13">tRNA modification.</text>
</comment>
<comment type="similarity">
    <text evidence="13">Belongs to the TtcA family.</text>
</comment>
<comment type="cofactor">
    <cofactor evidence="13">
        <name>Mg(2+)</name>
        <dbReference type="ChEBI" id="CHEBI:18420"/>
    </cofactor>
</comment>
<dbReference type="NCBIfam" id="NF007972">
    <property type="entry name" value="PRK10696.1"/>
    <property type="match status" value="1"/>
</dbReference>
<keyword evidence="10 13" id="KW-0694">RNA-binding</keyword>
<dbReference type="SUPFAM" id="SSF52402">
    <property type="entry name" value="Adenine nucleotide alpha hydrolases-like"/>
    <property type="match status" value="1"/>
</dbReference>
<dbReference type="Proteomes" id="UP001068379">
    <property type="component" value="Unassembled WGS sequence"/>
</dbReference>
<dbReference type="Pfam" id="PF01171">
    <property type="entry name" value="ATP_bind_3"/>
    <property type="match status" value="1"/>
</dbReference>
<keyword evidence="11 13" id="KW-0408">Iron</keyword>
<proteinExistence type="inferred from homology"/>
<comment type="subunit">
    <text evidence="13">Homodimer.</text>
</comment>
<gene>
    <name evidence="13 16" type="primary">ttcA</name>
    <name evidence="16" type="ORF">O4H32_00220</name>
</gene>
<evidence type="ECO:0000259" key="15">
    <source>
        <dbReference type="Pfam" id="PF01171"/>
    </source>
</evidence>
<evidence type="ECO:0000256" key="7">
    <source>
        <dbReference type="ARBA" id="ARBA00022741"/>
    </source>
</evidence>
<evidence type="ECO:0000256" key="4">
    <source>
        <dbReference type="ARBA" id="ARBA00022679"/>
    </source>
</evidence>
<evidence type="ECO:0000256" key="5">
    <source>
        <dbReference type="ARBA" id="ARBA00022694"/>
    </source>
</evidence>
<protein>
    <recommendedName>
        <fullName evidence="13">tRNA-cytidine(32) 2-sulfurtransferase</fullName>
        <ecNumber evidence="13">2.8.1.-</ecNumber>
    </recommendedName>
    <alternativeName>
        <fullName evidence="13">Two-thiocytidine biosynthesis protein A</fullName>
    </alternativeName>
    <alternativeName>
        <fullName evidence="13">tRNA 2-thiocytidine biosynthesis protein TtcA</fullName>
    </alternativeName>
</protein>
<keyword evidence="7 13" id="KW-0547">Nucleotide-binding</keyword>
<dbReference type="InterPro" id="IPR012089">
    <property type="entry name" value="tRNA_Cyd_32_2_STrfase"/>
</dbReference>
<dbReference type="InterPro" id="IPR014729">
    <property type="entry name" value="Rossmann-like_a/b/a_fold"/>
</dbReference>
<evidence type="ECO:0000313" key="17">
    <source>
        <dbReference type="Proteomes" id="UP001068379"/>
    </source>
</evidence>
<keyword evidence="2 13" id="KW-0963">Cytoplasm</keyword>
<dbReference type="CDD" id="cd24138">
    <property type="entry name" value="TtcA-like"/>
    <property type="match status" value="1"/>
</dbReference>
<evidence type="ECO:0000256" key="12">
    <source>
        <dbReference type="ARBA" id="ARBA00023014"/>
    </source>
</evidence>
<feature type="binding site" evidence="13">
    <location>
        <position position="145"/>
    </location>
    <ligand>
        <name>[4Fe-4S] cluster</name>
        <dbReference type="ChEBI" id="CHEBI:49883"/>
    </ligand>
</feature>
<feature type="short sequence motif" description="PP-loop motif" evidence="13">
    <location>
        <begin position="70"/>
        <end position="75"/>
    </location>
</feature>
<evidence type="ECO:0000313" key="16">
    <source>
        <dbReference type="EMBL" id="MCZ4328378.1"/>
    </source>
</evidence>
<feature type="domain" description="tRNA(Ile)-lysidine/2-thiocytidine synthase N-terminal" evidence="15">
    <location>
        <begin position="65"/>
        <end position="227"/>
    </location>
</feature>
<comment type="catalytic activity">
    <reaction evidence="13">
        <text>cytidine(32) in tRNA + S-sulfanyl-L-cysteinyl-[cysteine desulfurase] + AH2 + ATP = 2-thiocytidine(32) in tRNA + L-cysteinyl-[cysteine desulfurase] + A + AMP + diphosphate + H(+)</text>
        <dbReference type="Rhea" id="RHEA:57048"/>
        <dbReference type="Rhea" id="RHEA-COMP:10288"/>
        <dbReference type="Rhea" id="RHEA-COMP:12157"/>
        <dbReference type="Rhea" id="RHEA-COMP:12158"/>
        <dbReference type="Rhea" id="RHEA-COMP:14821"/>
        <dbReference type="ChEBI" id="CHEBI:13193"/>
        <dbReference type="ChEBI" id="CHEBI:15378"/>
        <dbReference type="ChEBI" id="CHEBI:17499"/>
        <dbReference type="ChEBI" id="CHEBI:29950"/>
        <dbReference type="ChEBI" id="CHEBI:30616"/>
        <dbReference type="ChEBI" id="CHEBI:33019"/>
        <dbReference type="ChEBI" id="CHEBI:61963"/>
        <dbReference type="ChEBI" id="CHEBI:82748"/>
        <dbReference type="ChEBI" id="CHEBI:141453"/>
        <dbReference type="ChEBI" id="CHEBI:456215"/>
    </reaction>
</comment>
<evidence type="ECO:0000256" key="3">
    <source>
        <dbReference type="ARBA" id="ARBA00022555"/>
    </source>
</evidence>
<dbReference type="EC" id="2.8.1.-" evidence="13"/>
<feature type="compositionally biased region" description="Low complexity" evidence="14">
    <location>
        <begin position="18"/>
        <end position="34"/>
    </location>
</feature>
<keyword evidence="6 13" id="KW-0479">Metal-binding</keyword>
<dbReference type="HAMAP" id="MF_01850">
    <property type="entry name" value="TtcA"/>
    <property type="match status" value="1"/>
</dbReference>
<keyword evidence="3 13" id="KW-0820">tRNA-binding</keyword>
<evidence type="ECO:0000256" key="6">
    <source>
        <dbReference type="ARBA" id="ARBA00022723"/>
    </source>
</evidence>
<evidence type="ECO:0000256" key="2">
    <source>
        <dbReference type="ARBA" id="ARBA00022490"/>
    </source>
</evidence>
<evidence type="ECO:0000256" key="9">
    <source>
        <dbReference type="ARBA" id="ARBA00022842"/>
    </source>
</evidence>
<feature type="compositionally biased region" description="Pro residues" evidence="14">
    <location>
        <begin position="1"/>
        <end position="11"/>
    </location>
</feature>
<dbReference type="RefSeq" id="WP_269355611.1">
    <property type="nucleotide sequence ID" value="NZ_JAPWHE010000001.1"/>
</dbReference>
<accession>A0ABT4LZC8</accession>
<reference evidence="16" key="1">
    <citation type="submission" date="2022-12" db="EMBL/GenBank/DDBJ databases">
        <title>Bacterial isolates from different developmental stages of Nematostella vectensis.</title>
        <authorList>
            <person name="Fraune S."/>
        </authorList>
    </citation>
    <scope>NUCLEOTIDE SEQUENCE</scope>
    <source>
        <strain evidence="16">G21619-S1</strain>
    </source>
</reference>
<comment type="subcellular location">
    <subcellularLocation>
        <location evidence="13">Cytoplasm</location>
    </subcellularLocation>
</comment>
<evidence type="ECO:0000256" key="14">
    <source>
        <dbReference type="SAM" id="MobiDB-lite"/>
    </source>
</evidence>
<evidence type="ECO:0000256" key="8">
    <source>
        <dbReference type="ARBA" id="ARBA00022840"/>
    </source>
</evidence>
<keyword evidence="12 13" id="KW-0411">Iron-sulfur</keyword>
<comment type="function">
    <text evidence="13">Catalyzes the ATP-dependent 2-thiolation of cytidine in position 32 of tRNA, to form 2-thiocytidine (s(2)C32). The sulfur atoms are provided by the cysteine/cysteine desulfurase (IscS) system.</text>
</comment>
<feature type="region of interest" description="Disordered" evidence="14">
    <location>
        <begin position="1"/>
        <end position="39"/>
    </location>
</feature>
<evidence type="ECO:0000256" key="11">
    <source>
        <dbReference type="ARBA" id="ARBA00023004"/>
    </source>
</evidence>
<keyword evidence="1 13" id="KW-0004">4Fe-4S</keyword>
<keyword evidence="5 13" id="KW-0819">tRNA processing</keyword>
<comment type="cofactor">
    <cofactor evidence="13">
        <name>[4Fe-4S] cluster</name>
        <dbReference type="ChEBI" id="CHEBI:49883"/>
    </cofactor>
    <text evidence="13">Binds 1 [4Fe-4S] cluster per subunit. The cluster is chelated by three Cys residues, the fourth Fe has a free coordination site that may bind a sulfur atom transferred from the persulfide of IscS.</text>
</comment>
<comment type="miscellaneous">
    <text evidence="13">The thiolation reaction likely consists of two steps: a first activation step by ATP to form an adenylated intermediate of the target base of tRNA, and a second nucleophilic substitution step of the sulfur (S) atom supplied by the hydrosulfide attached to the Fe-S cluster.</text>
</comment>
<evidence type="ECO:0000256" key="13">
    <source>
        <dbReference type="HAMAP-Rule" id="MF_01850"/>
    </source>
</evidence>
<feature type="region of interest" description="Disordered" evidence="14">
    <location>
        <begin position="294"/>
        <end position="342"/>
    </location>
</feature>
<organism evidence="16 17">
    <name type="scientific">Castellaniella denitrificans</name>
    <dbReference type="NCBI Taxonomy" id="56119"/>
    <lineage>
        <taxon>Bacteria</taxon>
        <taxon>Pseudomonadati</taxon>
        <taxon>Pseudomonadota</taxon>
        <taxon>Betaproteobacteria</taxon>
        <taxon>Burkholderiales</taxon>
        <taxon>Alcaligenaceae</taxon>
        <taxon>Castellaniella</taxon>
    </lineage>
</organism>